<dbReference type="RefSeq" id="WP_246419168.1">
    <property type="nucleotide sequence ID" value="NZ_JACHXU010000003.1"/>
</dbReference>
<accession>A0A7W5DWN2</accession>
<dbReference type="Proteomes" id="UP000536179">
    <property type="component" value="Unassembled WGS sequence"/>
</dbReference>
<evidence type="ECO:0000259" key="1">
    <source>
        <dbReference type="Pfam" id="PF00535"/>
    </source>
</evidence>
<dbReference type="CDD" id="cd00761">
    <property type="entry name" value="Glyco_tranf_GTA_type"/>
    <property type="match status" value="1"/>
</dbReference>
<dbReference type="Gene3D" id="3.90.550.10">
    <property type="entry name" value="Spore Coat Polysaccharide Biosynthesis Protein SpsA, Chain A"/>
    <property type="match status" value="1"/>
</dbReference>
<proteinExistence type="predicted"/>
<feature type="domain" description="Glycosyltransferase 2-like" evidence="1">
    <location>
        <begin position="30"/>
        <end position="169"/>
    </location>
</feature>
<evidence type="ECO:0000313" key="3">
    <source>
        <dbReference type="Proteomes" id="UP000536179"/>
    </source>
</evidence>
<dbReference type="EMBL" id="JACHXU010000003">
    <property type="protein sequence ID" value="MBB3205527.1"/>
    <property type="molecule type" value="Genomic_DNA"/>
</dbReference>
<sequence length="257" mass="29809">MGEPMVEARPFTPDDITFCIKTIHRPWACHRLVQSLRKHFNQPKIVVVDDGRPELRFSEKYSDMAKHCHVINLDRHDVGVGVGRNTAIDAAETELIFLLDDDHVVTPDLHFNRVYDRFQEHDIDILGVRQGGGGRPLLFAPLMNGRRIWMFRGEHRRIGPLAWCDMSSNAFLARRDTMAKLRWDPEIKTYEHWEFFYRASHIEKLKVAVAEDCMVVHAHVGAKHYGDLRCRPKFRKLGLRKHGFHSMRYPGGGIVHA</sequence>
<dbReference type="PANTHER" id="PTHR15046:SF3">
    <property type="entry name" value="BETA-1,4 N-ACETYLGALACTOSAMINYLTRANSFERASE 2-LIKE"/>
    <property type="match status" value="1"/>
</dbReference>
<dbReference type="PANTHER" id="PTHR15046">
    <property type="entry name" value="GLYCO_TRANS_2-LIKE DOMAIN-CONTAINING PROTEIN"/>
    <property type="match status" value="1"/>
</dbReference>
<name>A0A7W5DWN2_9BACT</name>
<dbReference type="Pfam" id="PF00535">
    <property type="entry name" value="Glycos_transf_2"/>
    <property type="match status" value="1"/>
</dbReference>
<dbReference type="SUPFAM" id="SSF53448">
    <property type="entry name" value="Nucleotide-diphospho-sugar transferases"/>
    <property type="match status" value="1"/>
</dbReference>
<comment type="caution">
    <text evidence="2">The sequence shown here is derived from an EMBL/GenBank/DDBJ whole genome shotgun (WGS) entry which is preliminary data.</text>
</comment>
<gene>
    <name evidence="2" type="ORF">FHS27_001327</name>
</gene>
<dbReference type="AlphaFoldDB" id="A0A7W5DWN2"/>
<organism evidence="2 3">
    <name type="scientific">Aporhodopirellula rubra</name>
    <dbReference type="NCBI Taxonomy" id="980271"/>
    <lineage>
        <taxon>Bacteria</taxon>
        <taxon>Pseudomonadati</taxon>
        <taxon>Planctomycetota</taxon>
        <taxon>Planctomycetia</taxon>
        <taxon>Pirellulales</taxon>
        <taxon>Pirellulaceae</taxon>
        <taxon>Aporhodopirellula</taxon>
    </lineage>
</organism>
<reference evidence="2 3" key="1">
    <citation type="submission" date="2020-08" db="EMBL/GenBank/DDBJ databases">
        <title>Genomic Encyclopedia of Type Strains, Phase III (KMG-III): the genomes of soil and plant-associated and newly described type strains.</title>
        <authorList>
            <person name="Whitman W."/>
        </authorList>
    </citation>
    <scope>NUCLEOTIDE SEQUENCE [LARGE SCALE GENOMIC DNA]</scope>
    <source>
        <strain evidence="2 3">CECT 8075</strain>
    </source>
</reference>
<dbReference type="InterPro" id="IPR001173">
    <property type="entry name" value="Glyco_trans_2-like"/>
</dbReference>
<keyword evidence="3" id="KW-1185">Reference proteome</keyword>
<protein>
    <recommendedName>
        <fullName evidence="1">Glycosyltransferase 2-like domain-containing protein</fullName>
    </recommendedName>
</protein>
<evidence type="ECO:0000313" key="2">
    <source>
        <dbReference type="EMBL" id="MBB3205527.1"/>
    </source>
</evidence>
<dbReference type="InterPro" id="IPR029044">
    <property type="entry name" value="Nucleotide-diphossugar_trans"/>
</dbReference>